<dbReference type="AlphaFoldDB" id="A0AA41ZAC8"/>
<sequence length="147" mass="16085">MDIKDLLCPEAVFELREADKGRVLKELARRAAALLEFDYEMIAKALIKREDLGSTGLGGGIALPHARIGNIAKPFGLFALLKPAVQFDAIDERPVDLVFLLLLPEQLPEGQLKSMACVARCLRDPVLAGRLRATRGAVSLHKLLTET</sequence>
<dbReference type="PANTHER" id="PTHR47738:SF1">
    <property type="entry name" value="NITROGEN REGULATORY PROTEIN"/>
    <property type="match status" value="1"/>
</dbReference>
<reference evidence="2" key="1">
    <citation type="submission" date="2022-05" db="EMBL/GenBank/DDBJ databases">
        <authorList>
            <person name="Pankratov T."/>
        </authorList>
    </citation>
    <scope>NUCLEOTIDE SEQUENCE</scope>
    <source>
        <strain evidence="2">BP6-180914</strain>
    </source>
</reference>
<dbReference type="GO" id="GO:0030295">
    <property type="term" value="F:protein kinase activator activity"/>
    <property type="evidence" value="ECO:0007669"/>
    <property type="project" value="TreeGrafter"/>
</dbReference>
<name>A0AA41ZAC8_9HYPH</name>
<accession>A0AA41ZAC8</accession>
<dbReference type="Proteomes" id="UP001165667">
    <property type="component" value="Unassembled WGS sequence"/>
</dbReference>
<dbReference type="InterPro" id="IPR002178">
    <property type="entry name" value="PTS_EIIA_type-2_dom"/>
</dbReference>
<evidence type="ECO:0000259" key="1">
    <source>
        <dbReference type="PROSITE" id="PS51094"/>
    </source>
</evidence>
<gene>
    <name evidence="2" type="ORF">M8523_30315</name>
</gene>
<dbReference type="RefSeq" id="WP_282588598.1">
    <property type="nucleotide sequence ID" value="NZ_JAMOIM010000043.1"/>
</dbReference>
<dbReference type="EMBL" id="JAMOIM010000043">
    <property type="protein sequence ID" value="MCW6512222.1"/>
    <property type="molecule type" value="Genomic_DNA"/>
</dbReference>
<keyword evidence="3" id="KW-1185">Reference proteome</keyword>
<keyword evidence="2" id="KW-0762">Sugar transport</keyword>
<keyword evidence="2" id="KW-0813">Transport</keyword>
<dbReference type="Gene3D" id="3.40.930.10">
    <property type="entry name" value="Mannitol-specific EII, Chain A"/>
    <property type="match status" value="1"/>
</dbReference>
<proteinExistence type="predicted"/>
<dbReference type="PROSITE" id="PS00372">
    <property type="entry name" value="PTS_EIIA_TYPE_2_HIS"/>
    <property type="match status" value="1"/>
</dbReference>
<evidence type="ECO:0000313" key="3">
    <source>
        <dbReference type="Proteomes" id="UP001165667"/>
    </source>
</evidence>
<feature type="domain" description="PTS EIIA type-2" evidence="1">
    <location>
        <begin position="4"/>
        <end position="147"/>
    </location>
</feature>
<evidence type="ECO:0000313" key="2">
    <source>
        <dbReference type="EMBL" id="MCW6512222.1"/>
    </source>
</evidence>
<dbReference type="InterPro" id="IPR016152">
    <property type="entry name" value="PTrfase/Anion_transptr"/>
</dbReference>
<comment type="caution">
    <text evidence="2">The sequence shown here is derived from an EMBL/GenBank/DDBJ whole genome shotgun (WGS) entry which is preliminary data.</text>
</comment>
<dbReference type="Pfam" id="PF00359">
    <property type="entry name" value="PTS_EIIA_2"/>
    <property type="match status" value="1"/>
</dbReference>
<protein>
    <submittedName>
        <fullName evidence="2">PTS sugar transporter subunit IIA</fullName>
    </submittedName>
</protein>
<dbReference type="SUPFAM" id="SSF55804">
    <property type="entry name" value="Phoshotransferase/anion transport protein"/>
    <property type="match status" value="1"/>
</dbReference>
<dbReference type="PROSITE" id="PS51094">
    <property type="entry name" value="PTS_EIIA_TYPE_2"/>
    <property type="match status" value="1"/>
</dbReference>
<organism evidence="2 3">
    <name type="scientific">Lichenifustis flavocetrariae</name>
    <dbReference type="NCBI Taxonomy" id="2949735"/>
    <lineage>
        <taxon>Bacteria</taxon>
        <taxon>Pseudomonadati</taxon>
        <taxon>Pseudomonadota</taxon>
        <taxon>Alphaproteobacteria</taxon>
        <taxon>Hyphomicrobiales</taxon>
        <taxon>Lichenihabitantaceae</taxon>
        <taxon>Lichenifustis</taxon>
    </lineage>
</organism>
<dbReference type="PANTHER" id="PTHR47738">
    <property type="entry name" value="PTS SYSTEM FRUCTOSE-LIKE EIIA COMPONENT-RELATED"/>
    <property type="match status" value="1"/>
</dbReference>
<dbReference type="InterPro" id="IPR051541">
    <property type="entry name" value="PTS_SugarTrans_NitroReg"/>
</dbReference>